<proteinExistence type="predicted"/>
<dbReference type="EMBL" id="QGKX02002183">
    <property type="protein sequence ID" value="KAF3484815.1"/>
    <property type="molecule type" value="Genomic_DNA"/>
</dbReference>
<sequence length="124" mass="14638">MVIQVDWMSTTIIHNGEWLRRCRCNVIVHMEGVDNVCVDMVYVDRIVLQVDWMSTTIIHNGEWLRRCRCNVIVHMEGVDNVCVDMVYVDRNRDWRGETVTEFRAHPRRIPSSPKMNPELIHSDS</sequence>
<dbReference type="AlphaFoldDB" id="A0A8S9MLU4"/>
<accession>A0A8S9MLU4</accession>
<name>A0A8S9MLU4_BRACR</name>
<protein>
    <submittedName>
        <fullName evidence="1">Uncharacterized protein</fullName>
    </submittedName>
</protein>
<organism evidence="1 2">
    <name type="scientific">Brassica cretica</name>
    <name type="common">Mustard</name>
    <dbReference type="NCBI Taxonomy" id="69181"/>
    <lineage>
        <taxon>Eukaryota</taxon>
        <taxon>Viridiplantae</taxon>
        <taxon>Streptophyta</taxon>
        <taxon>Embryophyta</taxon>
        <taxon>Tracheophyta</taxon>
        <taxon>Spermatophyta</taxon>
        <taxon>Magnoliopsida</taxon>
        <taxon>eudicotyledons</taxon>
        <taxon>Gunneridae</taxon>
        <taxon>Pentapetalae</taxon>
        <taxon>rosids</taxon>
        <taxon>malvids</taxon>
        <taxon>Brassicales</taxon>
        <taxon>Brassicaceae</taxon>
        <taxon>Brassiceae</taxon>
        <taxon>Brassica</taxon>
    </lineage>
</organism>
<evidence type="ECO:0000313" key="2">
    <source>
        <dbReference type="Proteomes" id="UP000712600"/>
    </source>
</evidence>
<dbReference type="Proteomes" id="UP000712600">
    <property type="component" value="Unassembled WGS sequence"/>
</dbReference>
<evidence type="ECO:0000313" key="1">
    <source>
        <dbReference type="EMBL" id="KAF3484815.1"/>
    </source>
</evidence>
<reference evidence="1" key="1">
    <citation type="submission" date="2019-12" db="EMBL/GenBank/DDBJ databases">
        <title>Genome sequencing and annotation of Brassica cretica.</title>
        <authorList>
            <person name="Studholme D.J."/>
            <person name="Sarris P."/>
        </authorList>
    </citation>
    <scope>NUCLEOTIDE SEQUENCE</scope>
    <source>
        <strain evidence="1">PFS-109/04</strain>
        <tissue evidence="1">Leaf</tissue>
    </source>
</reference>
<gene>
    <name evidence="1" type="ORF">F2Q69_00054025</name>
</gene>
<comment type="caution">
    <text evidence="1">The sequence shown here is derived from an EMBL/GenBank/DDBJ whole genome shotgun (WGS) entry which is preliminary data.</text>
</comment>